<dbReference type="PANTHER" id="PTHR30250:SF11">
    <property type="entry name" value="O-ANTIGEN TRANSPORTER-RELATED"/>
    <property type="match status" value="1"/>
</dbReference>
<feature type="transmembrane region" description="Helical" evidence="6">
    <location>
        <begin position="403"/>
        <end position="428"/>
    </location>
</feature>
<dbReference type="Pfam" id="PF13440">
    <property type="entry name" value="Polysacc_synt_3"/>
    <property type="match status" value="1"/>
</dbReference>
<evidence type="ECO:0000256" key="4">
    <source>
        <dbReference type="ARBA" id="ARBA00022989"/>
    </source>
</evidence>
<evidence type="ECO:0000256" key="3">
    <source>
        <dbReference type="ARBA" id="ARBA00022692"/>
    </source>
</evidence>
<feature type="transmembrane region" description="Helical" evidence="6">
    <location>
        <begin position="189"/>
        <end position="210"/>
    </location>
</feature>
<feature type="transmembrane region" description="Helical" evidence="6">
    <location>
        <begin position="464"/>
        <end position="487"/>
    </location>
</feature>
<organism evidence="7 8">
    <name type="scientific">Entotheonella factor</name>
    <dbReference type="NCBI Taxonomy" id="1429438"/>
    <lineage>
        <taxon>Bacteria</taxon>
        <taxon>Pseudomonadati</taxon>
        <taxon>Nitrospinota/Tectimicrobiota group</taxon>
        <taxon>Candidatus Tectimicrobiota</taxon>
        <taxon>Candidatus Entotheonellia</taxon>
        <taxon>Candidatus Entotheonellales</taxon>
        <taxon>Candidatus Entotheonellaceae</taxon>
        <taxon>Candidatus Entotheonella</taxon>
    </lineage>
</organism>
<dbReference type="EMBL" id="AZHW01000487">
    <property type="protein sequence ID" value="ETW99065.1"/>
    <property type="molecule type" value="Genomic_DNA"/>
</dbReference>
<feature type="transmembrane region" description="Helical" evidence="6">
    <location>
        <begin position="313"/>
        <end position="331"/>
    </location>
</feature>
<keyword evidence="8" id="KW-1185">Reference proteome</keyword>
<evidence type="ECO:0000256" key="5">
    <source>
        <dbReference type="ARBA" id="ARBA00023136"/>
    </source>
</evidence>
<evidence type="ECO:0000313" key="8">
    <source>
        <dbReference type="Proteomes" id="UP000019141"/>
    </source>
</evidence>
<keyword evidence="2" id="KW-1003">Cell membrane</keyword>
<dbReference type="Proteomes" id="UP000019141">
    <property type="component" value="Unassembled WGS sequence"/>
</dbReference>
<reference evidence="7 8" key="1">
    <citation type="journal article" date="2014" name="Nature">
        <title>An environmental bacterial taxon with a large and distinct metabolic repertoire.</title>
        <authorList>
            <person name="Wilson M.C."/>
            <person name="Mori T."/>
            <person name="Ruckert C."/>
            <person name="Uria A.R."/>
            <person name="Helf M.J."/>
            <person name="Takada K."/>
            <person name="Gernert C."/>
            <person name="Steffens U.A."/>
            <person name="Heycke N."/>
            <person name="Schmitt S."/>
            <person name="Rinke C."/>
            <person name="Helfrich E.J."/>
            <person name="Brachmann A.O."/>
            <person name="Gurgui C."/>
            <person name="Wakimoto T."/>
            <person name="Kracht M."/>
            <person name="Crusemann M."/>
            <person name="Hentschel U."/>
            <person name="Abe I."/>
            <person name="Matsunaga S."/>
            <person name="Kalinowski J."/>
            <person name="Takeyama H."/>
            <person name="Piel J."/>
        </authorList>
    </citation>
    <scope>NUCLEOTIDE SEQUENCE [LARGE SCALE GENOMIC DNA]</scope>
    <source>
        <strain evidence="8">TSY1</strain>
    </source>
</reference>
<accession>W4LMX5</accession>
<comment type="caution">
    <text evidence="7">The sequence shown here is derived from an EMBL/GenBank/DDBJ whole genome shotgun (WGS) entry which is preliminary data.</text>
</comment>
<dbReference type="PANTHER" id="PTHR30250">
    <property type="entry name" value="PST FAMILY PREDICTED COLANIC ACID TRANSPORTER"/>
    <property type="match status" value="1"/>
</dbReference>
<dbReference type="PATRIC" id="fig|1429438.4.peg.3229"/>
<keyword evidence="4 6" id="KW-1133">Transmembrane helix</keyword>
<gene>
    <name evidence="7" type="ORF">ETSY1_16370</name>
</gene>
<evidence type="ECO:0000256" key="1">
    <source>
        <dbReference type="ARBA" id="ARBA00004651"/>
    </source>
</evidence>
<name>W4LMX5_ENTF1</name>
<feature type="transmembrane region" description="Helical" evidence="6">
    <location>
        <begin position="376"/>
        <end position="397"/>
    </location>
</feature>
<evidence type="ECO:0000256" key="2">
    <source>
        <dbReference type="ARBA" id="ARBA00022475"/>
    </source>
</evidence>
<feature type="transmembrane region" description="Helical" evidence="6">
    <location>
        <begin position="16"/>
        <end position="40"/>
    </location>
</feature>
<dbReference type="InterPro" id="IPR050833">
    <property type="entry name" value="Poly_Biosynth_Transport"/>
</dbReference>
<protein>
    <submittedName>
        <fullName evidence="7">Uncharacterized protein</fullName>
    </submittedName>
</protein>
<evidence type="ECO:0000256" key="6">
    <source>
        <dbReference type="SAM" id="Phobius"/>
    </source>
</evidence>
<keyword evidence="3 6" id="KW-0812">Transmembrane</keyword>
<comment type="subcellular location">
    <subcellularLocation>
        <location evidence="1">Cell membrane</location>
        <topology evidence="1">Multi-pass membrane protein</topology>
    </subcellularLocation>
</comment>
<evidence type="ECO:0000313" key="7">
    <source>
        <dbReference type="EMBL" id="ETW99065.1"/>
    </source>
</evidence>
<feature type="transmembrane region" description="Helical" evidence="6">
    <location>
        <begin position="163"/>
        <end position="183"/>
    </location>
</feature>
<dbReference type="HOGENOM" id="CLU_022017_5_1_7"/>
<feature type="transmembrane region" description="Helical" evidence="6">
    <location>
        <begin position="440"/>
        <end position="458"/>
    </location>
</feature>
<dbReference type="AlphaFoldDB" id="W4LMX5"/>
<feature type="transmembrane region" description="Helical" evidence="6">
    <location>
        <begin position="131"/>
        <end position="151"/>
    </location>
</feature>
<sequence length="506" mass="55802">MDAQDAQARQRDTRDLIWGAIVNLTGAVIRSLRLLLLFILGRLYGAEGIGLYLLAYATLDTLNKLVVMGLDQAVLTHAARRAAVEDTDGMYEIIAQALLMSLAAALVTTTSLSLLAPWLAQAFFNKPELGLALRMMAWTLPFWAFSAILLFAARALRVMHYEVITKATVEPLVILVLALGFYACGWGSSGLWVAVLISAIAGAGTAAYLFRRTFSFIRLWHGLRVAPGRWRLYRFAMQIGLVELLSELFKRIDMFLIGRYLTADMLGIYGIAQEWASTIKKIRQAFNPIFVPVISAAHQKHDRDSMLHQYRNVTRWILILNACVLGGIILAGQPLMRLFGAEFGLGASVAVLLTLALAIQGVLGVSELFLLIDKPWINLVNTICALLASIGLNLWLIPRYGMLGAGCAVLILQTMLNLARLIEVAALYHLQPLTRYHVKAVLAFLVAVMAVRSLYPMLGNTGGAATLGAVAGFWLLYFVLLTLMGLAPEEKQMLTRLHKRVWGHQN</sequence>
<keyword evidence="5 6" id="KW-0472">Membrane</keyword>
<feature type="transmembrane region" description="Helical" evidence="6">
    <location>
        <begin position="97"/>
        <end position="119"/>
    </location>
</feature>
<feature type="transmembrane region" description="Helical" evidence="6">
    <location>
        <begin position="343"/>
        <end position="364"/>
    </location>
</feature>
<dbReference type="GO" id="GO:0005886">
    <property type="term" value="C:plasma membrane"/>
    <property type="evidence" value="ECO:0007669"/>
    <property type="project" value="UniProtKB-SubCell"/>
</dbReference>
<proteinExistence type="predicted"/>